<proteinExistence type="inferred from homology"/>
<reference evidence="18" key="1">
    <citation type="submission" date="2018-04" db="EMBL/GenBank/DDBJ databases">
        <title>WGS assembly of Panicum hallii.</title>
        <authorList>
            <person name="Lovell J."/>
            <person name="Jenkins J."/>
            <person name="Lowry D."/>
            <person name="Mamidi S."/>
            <person name="Sreedasyam A."/>
            <person name="Weng X."/>
            <person name="Barry K."/>
            <person name="Bonette J."/>
            <person name="Campitelli B."/>
            <person name="Daum C."/>
            <person name="Gordon S."/>
            <person name="Gould B."/>
            <person name="Lipzen A."/>
            <person name="Macqueen A."/>
            <person name="Palacio-Mejia J."/>
            <person name="Plott C."/>
            <person name="Shakirov E."/>
            <person name="Shu S."/>
            <person name="Yoshinaga Y."/>
            <person name="Zane M."/>
            <person name="Rokhsar D."/>
            <person name="Grimwood J."/>
            <person name="Schmutz J."/>
            <person name="Juenger T."/>
        </authorList>
    </citation>
    <scope>NUCLEOTIDE SEQUENCE [LARGE SCALE GENOMIC DNA]</scope>
    <source>
        <strain evidence="18">FIL2</strain>
    </source>
</reference>
<dbReference type="GO" id="GO:0006397">
    <property type="term" value="P:mRNA processing"/>
    <property type="evidence" value="ECO:0007669"/>
    <property type="project" value="UniProtKB-KW"/>
</dbReference>
<dbReference type="CDD" id="cd05402">
    <property type="entry name" value="NT_PAP_TUTase"/>
    <property type="match status" value="1"/>
</dbReference>
<evidence type="ECO:0000259" key="16">
    <source>
        <dbReference type="Pfam" id="PF04928"/>
    </source>
</evidence>
<dbReference type="SUPFAM" id="SSF55003">
    <property type="entry name" value="PAP/Archaeal CCA-adding enzyme, C-terminal domain"/>
    <property type="match status" value="1"/>
</dbReference>
<dbReference type="InterPro" id="IPR043519">
    <property type="entry name" value="NT_sf"/>
</dbReference>
<dbReference type="InterPro" id="IPR014492">
    <property type="entry name" value="PolyA_polymerase"/>
</dbReference>
<keyword evidence="9 13" id="KW-0460">Magnesium</keyword>
<protein>
    <recommendedName>
        <fullName evidence="11">Poly(A) polymerase</fullName>
        <ecNumber evidence="11">2.7.7.19</ecNumber>
    </recommendedName>
</protein>
<dbReference type="InterPro" id="IPR048840">
    <property type="entry name" value="PolA_pol_NTPase"/>
</dbReference>
<comment type="cofactor">
    <cofactor evidence="1">
        <name>Mn(2+)</name>
        <dbReference type="ChEBI" id="CHEBI:29035"/>
    </cofactor>
</comment>
<gene>
    <name evidence="18" type="ORF">PAHAL_7G270100</name>
</gene>
<dbReference type="EMBL" id="CM008052">
    <property type="protein sequence ID" value="PVH35761.1"/>
    <property type="molecule type" value="Genomic_DNA"/>
</dbReference>
<feature type="binding site" evidence="12">
    <location>
        <begin position="89"/>
        <end position="91"/>
    </location>
    <ligand>
        <name>ATP</name>
        <dbReference type="ChEBI" id="CHEBI:30616"/>
    </ligand>
</feature>
<dbReference type="Pfam" id="PF20750">
    <property type="entry name" value="PAP_NTPase"/>
    <property type="match status" value="1"/>
</dbReference>
<evidence type="ECO:0000256" key="11">
    <source>
        <dbReference type="PIRNR" id="PIRNR018425"/>
    </source>
</evidence>
<comment type="subcellular location">
    <subcellularLocation>
        <location evidence="2 11">Nucleus</location>
    </subcellularLocation>
</comment>
<dbReference type="GO" id="GO:0031123">
    <property type="term" value="P:RNA 3'-end processing"/>
    <property type="evidence" value="ECO:0007669"/>
    <property type="project" value="InterPro"/>
</dbReference>
<feature type="binding site" evidence="13">
    <location>
        <position position="102"/>
    </location>
    <ligand>
        <name>Mg(2+)</name>
        <dbReference type="ChEBI" id="CHEBI:18420"/>
        <label>2</label>
        <note>catalytic</note>
    </ligand>
</feature>
<dbReference type="SUPFAM" id="SSF81631">
    <property type="entry name" value="PAP/OAS1 substrate-binding domain"/>
    <property type="match status" value="1"/>
</dbReference>
<dbReference type="PIRSF" id="PIRSF018425">
    <property type="entry name" value="PolyA_polymerase"/>
    <property type="match status" value="1"/>
</dbReference>
<feature type="region of interest" description="Disordered" evidence="14">
    <location>
        <begin position="497"/>
        <end position="571"/>
    </location>
</feature>
<feature type="binding site" evidence="12">
    <location>
        <position position="226"/>
    </location>
    <ligand>
        <name>ATP</name>
        <dbReference type="ChEBI" id="CHEBI:30616"/>
    </ligand>
</feature>
<dbReference type="GO" id="GO:0005634">
    <property type="term" value="C:nucleus"/>
    <property type="evidence" value="ECO:0007669"/>
    <property type="project" value="UniProtKB-SubCell"/>
</dbReference>
<evidence type="ECO:0000256" key="13">
    <source>
        <dbReference type="PIRSR" id="PIRSR018425-2"/>
    </source>
</evidence>
<dbReference type="Gene3D" id="1.10.1410.10">
    <property type="match status" value="1"/>
</dbReference>
<comment type="cofactor">
    <cofactor evidence="13">
        <name>Mg(2+)</name>
        <dbReference type="ChEBI" id="CHEBI:18420"/>
    </cofactor>
    <text evidence="13">Binds 2 magnesium ions. Also active with manganese.</text>
</comment>
<dbReference type="AlphaFoldDB" id="A0A2T8IDK6"/>
<dbReference type="GO" id="GO:0003723">
    <property type="term" value="F:RNA binding"/>
    <property type="evidence" value="ECO:0007669"/>
    <property type="project" value="UniProtKB-UniRule"/>
</dbReference>
<feature type="compositionally biased region" description="Polar residues" evidence="14">
    <location>
        <begin position="552"/>
        <end position="564"/>
    </location>
</feature>
<dbReference type="Gene3D" id="3.30.460.10">
    <property type="entry name" value="Beta Polymerase, domain 2"/>
    <property type="match status" value="1"/>
</dbReference>
<feature type="binding site" evidence="12">
    <location>
        <begin position="235"/>
        <end position="236"/>
    </location>
    <ligand>
        <name>ATP</name>
        <dbReference type="ChEBI" id="CHEBI:30616"/>
    </ligand>
</feature>
<dbReference type="InterPro" id="IPR007010">
    <property type="entry name" value="PolA_pol_RNA-bd_dom"/>
</dbReference>
<dbReference type="PANTHER" id="PTHR10682">
    <property type="entry name" value="POLY A POLYMERASE"/>
    <property type="match status" value="1"/>
</dbReference>
<feature type="binding site" evidence="12">
    <location>
        <position position="156"/>
    </location>
    <ligand>
        <name>ATP</name>
        <dbReference type="ChEBI" id="CHEBI:30616"/>
    </ligand>
</feature>
<evidence type="ECO:0000256" key="4">
    <source>
        <dbReference type="ARBA" id="ARBA00022664"/>
    </source>
</evidence>
<dbReference type="FunFam" id="1.10.1410.10:FF:000001">
    <property type="entry name" value="Putative poly(A) polymerase gamma"/>
    <property type="match status" value="1"/>
</dbReference>
<feature type="domain" description="Poly(A) polymerase RNA-binding" evidence="15">
    <location>
        <begin position="358"/>
        <end position="416"/>
    </location>
</feature>
<dbReference type="GO" id="GO:1990817">
    <property type="term" value="F:poly(A) RNA polymerase activity"/>
    <property type="evidence" value="ECO:0007669"/>
    <property type="project" value="UniProtKB-UniRule"/>
</dbReference>
<evidence type="ECO:0000259" key="15">
    <source>
        <dbReference type="Pfam" id="PF04926"/>
    </source>
</evidence>
<dbReference type="SUPFAM" id="SSF81301">
    <property type="entry name" value="Nucleotidyltransferase"/>
    <property type="match status" value="1"/>
</dbReference>
<name>A0A2T8IDK6_9POAL</name>
<keyword evidence="8 11" id="KW-0067">ATP-binding</keyword>
<organism evidence="18">
    <name type="scientific">Panicum hallii</name>
    <dbReference type="NCBI Taxonomy" id="206008"/>
    <lineage>
        <taxon>Eukaryota</taxon>
        <taxon>Viridiplantae</taxon>
        <taxon>Streptophyta</taxon>
        <taxon>Embryophyta</taxon>
        <taxon>Tracheophyta</taxon>
        <taxon>Spermatophyta</taxon>
        <taxon>Magnoliopsida</taxon>
        <taxon>Liliopsida</taxon>
        <taxon>Poales</taxon>
        <taxon>Poaceae</taxon>
        <taxon>PACMAD clade</taxon>
        <taxon>Panicoideae</taxon>
        <taxon>Panicodae</taxon>
        <taxon>Paniceae</taxon>
        <taxon>Panicinae</taxon>
        <taxon>Panicum</taxon>
        <taxon>Panicum sect. Panicum</taxon>
    </lineage>
</organism>
<dbReference type="GO" id="GO:0046872">
    <property type="term" value="F:metal ion binding"/>
    <property type="evidence" value="ECO:0007669"/>
    <property type="project" value="UniProtKB-KW"/>
</dbReference>
<feature type="compositionally biased region" description="Low complexity" evidence="14">
    <location>
        <begin position="518"/>
        <end position="533"/>
    </location>
</feature>
<evidence type="ECO:0000256" key="1">
    <source>
        <dbReference type="ARBA" id="ARBA00001936"/>
    </source>
</evidence>
<evidence type="ECO:0000256" key="12">
    <source>
        <dbReference type="PIRSR" id="PIRSR018425-1"/>
    </source>
</evidence>
<dbReference type="InterPro" id="IPR007012">
    <property type="entry name" value="PolA_pol_cen_dom"/>
</dbReference>
<keyword evidence="7 11" id="KW-0547">Nucleotide-binding</keyword>
<comment type="function">
    <text evidence="11">Polymerase that creates the 3'-poly(A) tail of mRNA's.</text>
</comment>
<accession>A0A2T8IDK6</accession>
<feature type="binding site" evidence="12">
    <location>
        <position position="217"/>
    </location>
    <ligand>
        <name>ATP</name>
        <dbReference type="ChEBI" id="CHEBI:30616"/>
    </ligand>
</feature>
<feature type="binding site" evidence="13">
    <location>
        <position position="156"/>
    </location>
    <ligand>
        <name>Mg(2+)</name>
        <dbReference type="ChEBI" id="CHEBI:18420"/>
        <label>2</label>
        <note>catalytic</note>
    </ligand>
</feature>
<dbReference type="InterPro" id="IPR011068">
    <property type="entry name" value="NuclTrfase_I-like_C"/>
</dbReference>
<evidence type="ECO:0000256" key="7">
    <source>
        <dbReference type="ARBA" id="ARBA00022741"/>
    </source>
</evidence>
<dbReference type="Pfam" id="PF04928">
    <property type="entry name" value="PAP_central"/>
    <property type="match status" value="1"/>
</dbReference>
<feature type="domain" description="Poly(A) polymerase central" evidence="16">
    <location>
        <begin position="209"/>
        <end position="354"/>
    </location>
</feature>
<feature type="domain" description="Poly(A) polymerase nucleotidyltransferase" evidence="17">
    <location>
        <begin position="13"/>
        <end position="203"/>
    </location>
</feature>
<evidence type="ECO:0000256" key="8">
    <source>
        <dbReference type="ARBA" id="ARBA00022840"/>
    </source>
</evidence>
<evidence type="ECO:0000256" key="3">
    <source>
        <dbReference type="ARBA" id="ARBA00010912"/>
    </source>
</evidence>
<feature type="binding site" evidence="13">
    <location>
        <position position="104"/>
    </location>
    <ligand>
        <name>Mg(2+)</name>
        <dbReference type="ChEBI" id="CHEBI:18420"/>
        <label>1</label>
        <note>catalytic</note>
    </ligand>
</feature>
<evidence type="ECO:0000256" key="2">
    <source>
        <dbReference type="ARBA" id="ARBA00004123"/>
    </source>
</evidence>
<dbReference type="EC" id="2.7.7.19" evidence="11"/>
<evidence type="ECO:0000256" key="14">
    <source>
        <dbReference type="SAM" id="MobiDB-lite"/>
    </source>
</evidence>
<comment type="similarity">
    <text evidence="3 11">Belongs to the poly(A) polymerase family.</text>
</comment>
<dbReference type="Pfam" id="PF04926">
    <property type="entry name" value="PAP_RNA-bind"/>
    <property type="match status" value="1"/>
</dbReference>
<feature type="region of interest" description="Disordered" evidence="14">
    <location>
        <begin position="432"/>
        <end position="457"/>
    </location>
</feature>
<dbReference type="Proteomes" id="UP000243499">
    <property type="component" value="Chromosome 7"/>
</dbReference>
<evidence type="ECO:0000256" key="10">
    <source>
        <dbReference type="ARBA" id="ARBA00023242"/>
    </source>
</evidence>
<feature type="binding site" evidence="12">
    <location>
        <begin position="102"/>
        <end position="104"/>
    </location>
    <ligand>
        <name>ATP</name>
        <dbReference type="ChEBI" id="CHEBI:30616"/>
    </ligand>
</feature>
<comment type="catalytic activity">
    <reaction evidence="11">
        <text>RNA(n) + ATP = RNA(n)-3'-adenine ribonucleotide + diphosphate</text>
        <dbReference type="Rhea" id="RHEA:11332"/>
        <dbReference type="Rhea" id="RHEA-COMP:14527"/>
        <dbReference type="Rhea" id="RHEA-COMP:17347"/>
        <dbReference type="ChEBI" id="CHEBI:30616"/>
        <dbReference type="ChEBI" id="CHEBI:33019"/>
        <dbReference type="ChEBI" id="CHEBI:140395"/>
        <dbReference type="ChEBI" id="CHEBI:173115"/>
        <dbReference type="EC" id="2.7.7.19"/>
    </reaction>
</comment>
<feature type="binding site" evidence="13">
    <location>
        <position position="104"/>
    </location>
    <ligand>
        <name>Mg(2+)</name>
        <dbReference type="ChEBI" id="CHEBI:18420"/>
        <label>2</label>
        <note>catalytic</note>
    </ligand>
</feature>
<keyword evidence="6 13" id="KW-0479">Metal-binding</keyword>
<evidence type="ECO:0000256" key="6">
    <source>
        <dbReference type="ARBA" id="ARBA00022723"/>
    </source>
</evidence>
<evidence type="ECO:0000256" key="9">
    <source>
        <dbReference type="ARBA" id="ARBA00022842"/>
    </source>
</evidence>
<dbReference type="Gramene" id="PVH35761">
    <property type="protein sequence ID" value="PVH35761"/>
    <property type="gene ID" value="PAHAL_7G270100"/>
</dbReference>
<dbReference type="GO" id="GO:0005524">
    <property type="term" value="F:ATP binding"/>
    <property type="evidence" value="ECO:0007669"/>
    <property type="project" value="UniProtKB-UniRule"/>
</dbReference>
<sequence length="571" mass="63076">MAMASQPKQMFGEPISLVGPTAADLESTAELEKLLRGAGLYESPEESAVREEVLRDLQGIVDRWVKQLTFQHGYPDAMVEEATALLVPFGSYRLGVHGRGSDIDVLVVGPSFADRDHDFFVVLAGVLAETEAVHLQPVPGAHVPVMKMRFRGVQVDLVYASVNLAVVPRDLDLGDRSLLRGLDHATARSLNGVRVADEILRLVPDAGAFRTTLRCVKHWAKARGVYSNVSGFLGGVAWAVLVARVCQLYPNAAPSMLVPRFFKVLSQWRWPVPVMLRDIEHDAVLGLPVWDGRRNPRDRTHLMPVITPAYPCMNCTYNVSQATQRIIKEQIQAGHTACQEIVACGGRGWGALFQPFPFFRAYKSYLQVDATVAGGEDELREWKGWVESRLRQLVAKVERDTAGELLCHQIPHAYDAEPRGLPCTSSFFVGLSKSTPQQQQQQQQPQPPPPPQGRQQPQFDLRATTEEFLQDVYTYGFWRPGLAVAVKHIRRKDLPPYVMQKIRSPNSDALKRKRSDDGSSSSSPLSSSSSPSSGEDDSGRRSSRRAKLGSCIQHSNSLHGSGFSSPVEGVV</sequence>
<evidence type="ECO:0000313" key="18">
    <source>
        <dbReference type="EMBL" id="PVH35761.1"/>
    </source>
</evidence>
<keyword evidence="10 11" id="KW-0539">Nucleus</keyword>
<keyword evidence="5 11" id="KW-0808">Transferase</keyword>
<feature type="binding site" evidence="13">
    <location>
        <position position="102"/>
    </location>
    <ligand>
        <name>Mg(2+)</name>
        <dbReference type="ChEBI" id="CHEBI:18420"/>
        <label>1</label>
        <note>catalytic</note>
    </ligand>
</feature>
<evidence type="ECO:0000256" key="5">
    <source>
        <dbReference type="ARBA" id="ARBA00022679"/>
    </source>
</evidence>
<dbReference type="Gene3D" id="3.30.70.590">
    <property type="entry name" value="Poly(A) polymerase predicted RNA binding domain"/>
    <property type="match status" value="1"/>
</dbReference>
<dbReference type="PANTHER" id="PTHR10682:SF26">
    <property type="entry name" value="POLY(A) POLYMERASE"/>
    <property type="match status" value="1"/>
</dbReference>
<keyword evidence="4 11" id="KW-0507">mRNA processing</keyword>
<dbReference type="FunFam" id="3.30.460.10:FF:000002">
    <property type="entry name" value="Poly(A) polymerase alpha, putative"/>
    <property type="match status" value="1"/>
</dbReference>
<evidence type="ECO:0000259" key="17">
    <source>
        <dbReference type="Pfam" id="PF20750"/>
    </source>
</evidence>